<dbReference type="Proteomes" id="UP001054945">
    <property type="component" value="Unassembled WGS sequence"/>
</dbReference>
<accession>A0AAV4UNB2</accession>
<name>A0AAV4UNB2_CAEEX</name>
<keyword evidence="2" id="KW-1185">Reference proteome</keyword>
<comment type="caution">
    <text evidence="1">The sequence shown here is derived from an EMBL/GenBank/DDBJ whole genome shotgun (WGS) entry which is preliminary data.</text>
</comment>
<organism evidence="1 2">
    <name type="scientific">Caerostris extrusa</name>
    <name type="common">Bark spider</name>
    <name type="synonym">Caerostris bankana</name>
    <dbReference type="NCBI Taxonomy" id="172846"/>
    <lineage>
        <taxon>Eukaryota</taxon>
        <taxon>Metazoa</taxon>
        <taxon>Ecdysozoa</taxon>
        <taxon>Arthropoda</taxon>
        <taxon>Chelicerata</taxon>
        <taxon>Arachnida</taxon>
        <taxon>Araneae</taxon>
        <taxon>Araneomorphae</taxon>
        <taxon>Entelegynae</taxon>
        <taxon>Araneoidea</taxon>
        <taxon>Araneidae</taxon>
        <taxon>Caerostris</taxon>
    </lineage>
</organism>
<proteinExistence type="predicted"/>
<evidence type="ECO:0000313" key="2">
    <source>
        <dbReference type="Proteomes" id="UP001054945"/>
    </source>
</evidence>
<sequence length="115" mass="12661">MKAVRCTEPGTIFGRSGQLGMFSLCEGRNKATRSWRRAGRAPGGGIGRAGMLTDGSRLNLCESGAKDDLMIVVCWRLSSLAACHFQHVECLTFSLVYVFNMKEQPSSIIIQFTRN</sequence>
<gene>
    <name evidence="1" type="ORF">CEXT_541561</name>
</gene>
<evidence type="ECO:0000313" key="1">
    <source>
        <dbReference type="EMBL" id="GIY59206.1"/>
    </source>
</evidence>
<reference evidence="1 2" key="1">
    <citation type="submission" date="2021-06" db="EMBL/GenBank/DDBJ databases">
        <title>Caerostris extrusa draft genome.</title>
        <authorList>
            <person name="Kono N."/>
            <person name="Arakawa K."/>
        </authorList>
    </citation>
    <scope>NUCLEOTIDE SEQUENCE [LARGE SCALE GENOMIC DNA]</scope>
</reference>
<dbReference type="AlphaFoldDB" id="A0AAV4UNB2"/>
<dbReference type="EMBL" id="BPLR01013178">
    <property type="protein sequence ID" value="GIY59206.1"/>
    <property type="molecule type" value="Genomic_DNA"/>
</dbReference>
<protein>
    <submittedName>
        <fullName evidence="1">Uncharacterized protein</fullName>
    </submittedName>
</protein>